<dbReference type="Proteomes" id="UP001211006">
    <property type="component" value="Unassembled WGS sequence"/>
</dbReference>
<dbReference type="RefSeq" id="WP_271908706.1">
    <property type="nucleotide sequence ID" value="NZ_JAQLWN010000029.1"/>
</dbReference>
<sequence length="163" mass="17830">MHITSFTIKQADQIVGTTPVREQAVGAAKARAQQTGTPVSVIAYLDTGEEREVIFHPDGTNERIWAIDKGQRIQPIVGEVYTNRGGGRFRCIAPADNGPMFWNAAGGCSNVSGVFQNIESGWTFTAKGIIQYIDGSIEWDHSIDGRFEEVYRTPSQTKPSEPG</sequence>
<reference evidence="1" key="1">
    <citation type="submission" date="2023-01" db="EMBL/GenBank/DDBJ databases">
        <title>Human gut microbiome strain richness.</title>
        <authorList>
            <person name="Chen-Liaw A."/>
        </authorList>
    </citation>
    <scope>NUCLEOTIDE SEQUENCE</scope>
    <source>
        <strain evidence="1">2225st1_A6_2225SCRN_200828</strain>
    </source>
</reference>
<evidence type="ECO:0000313" key="2">
    <source>
        <dbReference type="Proteomes" id="UP001211006"/>
    </source>
</evidence>
<dbReference type="EMBL" id="JAQLWO010000033">
    <property type="protein sequence ID" value="MDB7908447.1"/>
    <property type="molecule type" value="Genomic_DNA"/>
</dbReference>
<organism evidence="1 2">
    <name type="scientific">Flavonifractor plautii</name>
    <name type="common">Fusobacterium plautii</name>
    <dbReference type="NCBI Taxonomy" id="292800"/>
    <lineage>
        <taxon>Bacteria</taxon>
        <taxon>Bacillati</taxon>
        <taxon>Bacillota</taxon>
        <taxon>Clostridia</taxon>
        <taxon>Eubacteriales</taxon>
        <taxon>Oscillospiraceae</taxon>
        <taxon>Flavonifractor</taxon>
    </lineage>
</organism>
<name>A0AAW6C7F7_FLAPL</name>
<proteinExistence type="predicted"/>
<gene>
    <name evidence="1" type="ORF">PND83_20900</name>
</gene>
<comment type="caution">
    <text evidence="1">The sequence shown here is derived from an EMBL/GenBank/DDBJ whole genome shotgun (WGS) entry which is preliminary data.</text>
</comment>
<accession>A0AAW6C7F7</accession>
<dbReference type="AlphaFoldDB" id="A0AAW6C7F7"/>
<protein>
    <submittedName>
        <fullName evidence="1">Uncharacterized protein</fullName>
    </submittedName>
</protein>
<evidence type="ECO:0000313" key="1">
    <source>
        <dbReference type="EMBL" id="MDB7908447.1"/>
    </source>
</evidence>